<reference evidence="2 3" key="1">
    <citation type="submission" date="2023-09" db="EMBL/GenBank/DDBJ databases">
        <authorList>
            <person name="Rey-Velasco X."/>
        </authorList>
    </citation>
    <scope>NUCLEOTIDE SEQUENCE [LARGE SCALE GENOMIC DNA]</scope>
    <source>
        <strain evidence="2 3">W332</strain>
    </source>
</reference>
<keyword evidence="1" id="KW-1133">Transmembrane helix</keyword>
<dbReference type="EMBL" id="JAVRIA010000001">
    <property type="protein sequence ID" value="MDT0557220.1"/>
    <property type="molecule type" value="Genomic_DNA"/>
</dbReference>
<keyword evidence="1" id="KW-0472">Membrane</keyword>
<dbReference type="InterPro" id="IPR045749">
    <property type="entry name" value="DUF6090"/>
</dbReference>
<dbReference type="Pfam" id="PF19578">
    <property type="entry name" value="DUF6090"/>
    <property type="match status" value="1"/>
</dbReference>
<accession>A0ABU2YHF9</accession>
<sequence length="255" mass="29873">MMKFYRKIRQKLLSEGKTGKYFRYAIGEILLVMIGILLALQVNNWNDSRLEAKREQTILKNLLTEFNDNLTELQRIYDGSEESYRSSVRLLEIIKDDSPINSEEIELLLNSIINGFFSLDLYSASIDEIINTGSLNIIKDVKLREHISNWSFIVADTEDDIEIYYDYMFNFLIPSLSNKTTLRNTAVPGFLMKRLDIPQVSRSKFKLDYNKTLRTLEFENEVYNNALNIVYILDNYKKIEAYLNDTLKLIESNIK</sequence>
<evidence type="ECO:0000313" key="2">
    <source>
        <dbReference type="EMBL" id="MDT0557220.1"/>
    </source>
</evidence>
<keyword evidence="1" id="KW-0812">Transmembrane</keyword>
<proteinExistence type="predicted"/>
<organism evidence="2 3">
    <name type="scientific">Microcosmobacter mediterraneus</name>
    <dbReference type="NCBI Taxonomy" id="3075607"/>
    <lineage>
        <taxon>Bacteria</taxon>
        <taxon>Pseudomonadati</taxon>
        <taxon>Bacteroidota</taxon>
        <taxon>Flavobacteriia</taxon>
        <taxon>Flavobacteriales</taxon>
        <taxon>Flavobacteriaceae</taxon>
        <taxon>Microcosmobacter</taxon>
    </lineage>
</organism>
<feature type="transmembrane region" description="Helical" evidence="1">
    <location>
        <begin position="21"/>
        <end position="40"/>
    </location>
</feature>
<keyword evidence="3" id="KW-1185">Reference proteome</keyword>
<evidence type="ECO:0000313" key="3">
    <source>
        <dbReference type="Proteomes" id="UP001259492"/>
    </source>
</evidence>
<evidence type="ECO:0000256" key="1">
    <source>
        <dbReference type="SAM" id="Phobius"/>
    </source>
</evidence>
<gene>
    <name evidence="2" type="ORF">RM697_01085</name>
</gene>
<dbReference type="RefSeq" id="WP_311425991.1">
    <property type="nucleotide sequence ID" value="NZ_JAVRIA010000001.1"/>
</dbReference>
<dbReference type="Proteomes" id="UP001259492">
    <property type="component" value="Unassembled WGS sequence"/>
</dbReference>
<protein>
    <submittedName>
        <fullName evidence="2">DUF6090 family protein</fullName>
    </submittedName>
</protein>
<name>A0ABU2YHF9_9FLAO</name>
<comment type="caution">
    <text evidence="2">The sequence shown here is derived from an EMBL/GenBank/DDBJ whole genome shotgun (WGS) entry which is preliminary data.</text>
</comment>